<gene>
    <name evidence="2" type="ORF">EJB05_00767</name>
</gene>
<dbReference type="EMBL" id="RWGY01000002">
    <property type="protein sequence ID" value="TVU49454.1"/>
    <property type="molecule type" value="Genomic_DNA"/>
</dbReference>
<feature type="domain" description="F-box" evidence="1">
    <location>
        <begin position="25"/>
        <end position="60"/>
    </location>
</feature>
<proteinExistence type="predicted"/>
<dbReference type="Proteomes" id="UP000324897">
    <property type="component" value="Chromosome 6"/>
</dbReference>
<keyword evidence="3" id="KW-1185">Reference proteome</keyword>
<dbReference type="SUPFAM" id="SSF81383">
    <property type="entry name" value="F-box domain"/>
    <property type="match status" value="1"/>
</dbReference>
<dbReference type="PANTHER" id="PTHR33207">
    <property type="entry name" value="F-BOX DOMAIN CONTAINING PROTEIN-RELATED"/>
    <property type="match status" value="1"/>
</dbReference>
<organism evidence="2 3">
    <name type="scientific">Eragrostis curvula</name>
    <name type="common">weeping love grass</name>
    <dbReference type="NCBI Taxonomy" id="38414"/>
    <lineage>
        <taxon>Eukaryota</taxon>
        <taxon>Viridiplantae</taxon>
        <taxon>Streptophyta</taxon>
        <taxon>Embryophyta</taxon>
        <taxon>Tracheophyta</taxon>
        <taxon>Spermatophyta</taxon>
        <taxon>Magnoliopsida</taxon>
        <taxon>Liliopsida</taxon>
        <taxon>Poales</taxon>
        <taxon>Poaceae</taxon>
        <taxon>PACMAD clade</taxon>
        <taxon>Chloridoideae</taxon>
        <taxon>Eragrostideae</taxon>
        <taxon>Eragrostidinae</taxon>
        <taxon>Eragrostis</taxon>
    </lineage>
</organism>
<dbReference type="Pfam" id="PF00646">
    <property type="entry name" value="F-box"/>
    <property type="match status" value="1"/>
</dbReference>
<sequence>MEEEPMRLPLRRRPVQEICAMDCGEDVLDLILERVDSVVSLIRAASVCKRWRRAIADAAFLRRFRSLHAPTVAGYYHNGTRLPHPASGVGAAPTEGTGRGFVPSSPSMDARHFSLDFLPDRGESWNIVDSRGCLLLMQRWGDANSWVGIGFPDCVVCEPLTRRYRRVPFSQLEDFNENCRFIRPFLIDGVMDQMGNCIGLSNFRMLCLFQRNSVSHTAVFMASDESNCSWSKMAICQAMPSLGVPLGRVGSSWYFYIQGGMLIVLNRGTGVFSASMLPAIEDWDIRRWRSNVFIIEGRDGKPRMLTLFDDNLKVFARLDGGEWALEKRVLLSEVTRSLPGYQPSFFSSPQRVLTVGVGFIILSPPKFLASEGQWAFSLDLETMEAAPAVRAMGYSVYQLEFPWPPSLHTCLD</sequence>
<dbReference type="InterPro" id="IPR001810">
    <property type="entry name" value="F-box_dom"/>
</dbReference>
<dbReference type="CDD" id="cd09917">
    <property type="entry name" value="F-box_SF"/>
    <property type="match status" value="1"/>
</dbReference>
<reference evidence="2 3" key="1">
    <citation type="journal article" date="2019" name="Sci. Rep.">
        <title>A high-quality genome of Eragrostis curvula grass provides insights into Poaceae evolution and supports new strategies to enhance forage quality.</title>
        <authorList>
            <person name="Carballo J."/>
            <person name="Santos B.A.C.M."/>
            <person name="Zappacosta D."/>
            <person name="Garbus I."/>
            <person name="Selva J.P."/>
            <person name="Gallo C.A."/>
            <person name="Diaz A."/>
            <person name="Albertini E."/>
            <person name="Caccamo M."/>
            <person name="Echenique V."/>
        </authorList>
    </citation>
    <scope>NUCLEOTIDE SEQUENCE [LARGE SCALE GENOMIC DNA]</scope>
    <source>
        <strain evidence="3">cv. Victoria</strain>
        <tissue evidence="2">Leaf</tissue>
    </source>
</reference>
<evidence type="ECO:0000259" key="1">
    <source>
        <dbReference type="Pfam" id="PF00646"/>
    </source>
</evidence>
<protein>
    <recommendedName>
        <fullName evidence="1">F-box domain-containing protein</fullName>
    </recommendedName>
</protein>
<dbReference type="OrthoDB" id="665957at2759"/>
<name>A0A5J9WQ88_9POAL</name>
<dbReference type="Gene3D" id="1.20.1280.50">
    <property type="match status" value="1"/>
</dbReference>
<comment type="caution">
    <text evidence="2">The sequence shown here is derived from an EMBL/GenBank/DDBJ whole genome shotgun (WGS) entry which is preliminary data.</text>
</comment>
<dbReference type="Gramene" id="TVU49454">
    <property type="protein sequence ID" value="TVU49454"/>
    <property type="gene ID" value="EJB05_00767"/>
</dbReference>
<dbReference type="AlphaFoldDB" id="A0A5J9WQ88"/>
<evidence type="ECO:0000313" key="3">
    <source>
        <dbReference type="Proteomes" id="UP000324897"/>
    </source>
</evidence>
<dbReference type="InterPro" id="IPR036047">
    <property type="entry name" value="F-box-like_dom_sf"/>
</dbReference>
<accession>A0A5J9WQ88</accession>
<evidence type="ECO:0000313" key="2">
    <source>
        <dbReference type="EMBL" id="TVU49454.1"/>
    </source>
</evidence>